<evidence type="ECO:0008006" key="4">
    <source>
        <dbReference type="Google" id="ProtNLM"/>
    </source>
</evidence>
<keyword evidence="1" id="KW-0472">Membrane</keyword>
<dbReference type="Proteomes" id="UP000665025">
    <property type="component" value="Chromosome 1"/>
</dbReference>
<keyword evidence="1" id="KW-1133">Transmembrane helix</keyword>
<dbReference type="EMBL" id="CP072425">
    <property type="protein sequence ID" value="QTL34278.1"/>
    <property type="molecule type" value="Genomic_DNA"/>
</dbReference>
<feature type="transmembrane region" description="Helical" evidence="1">
    <location>
        <begin position="83"/>
        <end position="102"/>
    </location>
</feature>
<evidence type="ECO:0000313" key="2">
    <source>
        <dbReference type="EMBL" id="QTL34278.1"/>
    </source>
</evidence>
<name>A0ABX7V6F8_9GAMM</name>
<feature type="transmembrane region" description="Helical" evidence="1">
    <location>
        <begin position="49"/>
        <end position="71"/>
    </location>
</feature>
<accession>A0ABX7V6F8</accession>
<dbReference type="RefSeq" id="WP_209051405.1">
    <property type="nucleotide sequence ID" value="NZ_CP072425.1"/>
</dbReference>
<sequence length="109" mass="11746">MMENSNAGAIVVFIVAALPCLIGAYLIGVKRYMFLIAGWDPDKYHTHNAIAQIFGWGLFVGGLMMSAAALLDYLGLFGEEQSAILILAGAATVIATGFYCNVKFRIKPQ</sequence>
<organism evidence="2 3">
    <name type="scientific">Pseudoalteromonas viridis</name>
    <dbReference type="NCBI Taxonomy" id="339617"/>
    <lineage>
        <taxon>Bacteria</taxon>
        <taxon>Pseudomonadati</taxon>
        <taxon>Pseudomonadota</taxon>
        <taxon>Gammaproteobacteria</taxon>
        <taxon>Alteromonadales</taxon>
        <taxon>Pseudoalteromonadaceae</taxon>
        <taxon>Pseudoalteromonas</taxon>
    </lineage>
</organism>
<gene>
    <name evidence="2" type="ORF">J5X90_11945</name>
</gene>
<protein>
    <recommendedName>
        <fullName evidence="4">DUF3784 domain-containing protein</fullName>
    </recommendedName>
</protein>
<feature type="transmembrane region" description="Helical" evidence="1">
    <location>
        <begin position="6"/>
        <end position="28"/>
    </location>
</feature>
<keyword evidence="1" id="KW-0812">Transmembrane</keyword>
<proteinExistence type="predicted"/>
<evidence type="ECO:0000313" key="3">
    <source>
        <dbReference type="Proteomes" id="UP000665025"/>
    </source>
</evidence>
<keyword evidence="3" id="KW-1185">Reference proteome</keyword>
<reference evidence="2 3" key="1">
    <citation type="submission" date="2021-03" db="EMBL/GenBank/DDBJ databases">
        <title>Complete Genome of Pseudoalteromonas viridis Strain BBR56, a new biocontrol bacterial candidate.</title>
        <authorList>
            <person name="Handayani D.P."/>
            <person name="Isnansetyo A."/>
            <person name="Istiqomah I."/>
            <person name="Jumina J."/>
        </authorList>
    </citation>
    <scope>NUCLEOTIDE SEQUENCE [LARGE SCALE GENOMIC DNA]</scope>
    <source>
        <strain evidence="2 3">BBR56</strain>
    </source>
</reference>
<evidence type="ECO:0000256" key="1">
    <source>
        <dbReference type="SAM" id="Phobius"/>
    </source>
</evidence>